<proteinExistence type="predicted"/>
<dbReference type="AlphaFoldDB" id="D3FZU7"/>
<sequence length="163" mass="18743">MKTKGAGSMIQLYKGEGFWKRPTSYKPGKRLTENAIHQIEYLLDVELPLMYKKLMNEQNGGELTYRYLLFEDGEAAIIPYFQELDAECGVGLSSVFIEQLHLPERQVLLTGTMDTWLSLDYRYTTVPKVVYFSANEDGSWSEEVAAQSFDEFLGKLFLKENDD</sequence>
<keyword evidence="2" id="KW-1185">Reference proteome</keyword>
<evidence type="ECO:0008006" key="3">
    <source>
        <dbReference type="Google" id="ProtNLM"/>
    </source>
</evidence>
<dbReference type="STRING" id="398511.BpOF4_14915"/>
<dbReference type="Gene3D" id="3.40.1580.10">
    <property type="entry name" value="SMI1/KNR4-like"/>
    <property type="match status" value="1"/>
</dbReference>
<dbReference type="EMBL" id="CP001878">
    <property type="protein sequence ID" value="ADC51032.1"/>
    <property type="molecule type" value="Genomic_DNA"/>
</dbReference>
<reference evidence="1 2" key="1">
    <citation type="journal article" date="2011" name="Environ. Microbiol.">
        <title>Genome of alkaliphilic Bacillus pseudofirmus OF4 reveals adaptations that support the ability to grow in an external pH range from 7.5 to 11.4.</title>
        <authorList>
            <person name="Janto B."/>
            <person name="Ahmed A."/>
            <person name="Ito M."/>
            <person name="Liu J."/>
            <person name="Hicks D.B."/>
            <person name="Pagni S."/>
            <person name="Fackelmayer O.J."/>
            <person name="Smith T.A."/>
            <person name="Earl J."/>
            <person name="Elbourne L.D."/>
            <person name="Hassan K."/>
            <person name="Paulsen I.T."/>
            <person name="Kolsto A.B."/>
            <person name="Tourasse N.J."/>
            <person name="Ehrlich G.D."/>
            <person name="Boissy R."/>
            <person name="Ivey D.M."/>
            <person name="Li G."/>
            <person name="Xue Y."/>
            <person name="Ma Y."/>
            <person name="Hu F.Z."/>
            <person name="Krulwich T.A."/>
        </authorList>
    </citation>
    <scope>NUCLEOTIDE SEQUENCE [LARGE SCALE GENOMIC DNA]</scope>
    <source>
        <strain evidence="2">ATCC BAA-2126 / JCM 17055 / OF4</strain>
    </source>
</reference>
<gene>
    <name evidence="1" type="ordered locus">BpOF4_14915</name>
</gene>
<dbReference type="RefSeq" id="WP_012958394.1">
    <property type="nucleotide sequence ID" value="NC_013791.2"/>
</dbReference>
<dbReference type="SUPFAM" id="SSF160631">
    <property type="entry name" value="SMI1/KNR4-like"/>
    <property type="match status" value="1"/>
</dbReference>
<dbReference type="eggNOG" id="COG0457">
    <property type="taxonomic scope" value="Bacteria"/>
</dbReference>
<accession>D3FZU7</accession>
<dbReference type="HOGENOM" id="CLU_1623867_0_0_9"/>
<evidence type="ECO:0000313" key="1">
    <source>
        <dbReference type="EMBL" id="ADC51032.1"/>
    </source>
</evidence>
<dbReference type="Proteomes" id="UP000001544">
    <property type="component" value="Chromosome"/>
</dbReference>
<dbReference type="KEGG" id="bpf:BpOF4_14915"/>
<protein>
    <recommendedName>
        <fullName evidence="3">Knr4/Smi1-like domain-containing protein</fullName>
    </recommendedName>
</protein>
<dbReference type="InterPro" id="IPR037883">
    <property type="entry name" value="Knr4/Smi1-like_sf"/>
</dbReference>
<evidence type="ECO:0000313" key="2">
    <source>
        <dbReference type="Proteomes" id="UP000001544"/>
    </source>
</evidence>
<dbReference type="Pfam" id="PF14568">
    <property type="entry name" value="SUKH_6"/>
    <property type="match status" value="1"/>
</dbReference>
<organism evidence="1 2">
    <name type="scientific">Alkalihalophilus pseudofirmus (strain ATCC BAA-2126 / JCM 17055 / OF4)</name>
    <name type="common">Bacillus pseudofirmus</name>
    <dbReference type="NCBI Taxonomy" id="398511"/>
    <lineage>
        <taxon>Bacteria</taxon>
        <taxon>Bacillati</taxon>
        <taxon>Bacillota</taxon>
        <taxon>Bacilli</taxon>
        <taxon>Bacillales</taxon>
        <taxon>Bacillaceae</taxon>
        <taxon>Alkalihalophilus</taxon>
    </lineage>
</organism>
<name>D3FZU7_ALKPO</name>